<reference evidence="8" key="1">
    <citation type="submission" date="2021-05" db="EMBL/GenBank/DDBJ databases">
        <title>Molecular characterization for Shewanella algae harboring chromosomal blaOXA-55-like strains isolated from clinical and environment sample.</title>
        <authorList>
            <person name="Ohama Y."/>
            <person name="Aoki K."/>
            <person name="Harada S."/>
            <person name="Moriya K."/>
            <person name="Ishii Y."/>
            <person name="Tateda K."/>
        </authorList>
    </citation>
    <scope>NUCLEOTIDE SEQUENCE</scope>
    <source>
        <strain evidence="8">JCM 11563</strain>
    </source>
</reference>
<keyword evidence="5 6" id="KW-0472">Membrane</keyword>
<evidence type="ECO:0000256" key="3">
    <source>
        <dbReference type="ARBA" id="ARBA00022692"/>
    </source>
</evidence>
<comment type="caution">
    <text evidence="8">The sequence shown here is derived from an EMBL/GenBank/DDBJ whole genome shotgun (WGS) entry which is preliminary data.</text>
</comment>
<dbReference type="InterPro" id="IPR051449">
    <property type="entry name" value="ABC-2_transporter_component"/>
</dbReference>
<organism evidence="8 9">
    <name type="scientific">Shewanella sairae</name>
    <dbReference type="NCBI Taxonomy" id="190310"/>
    <lineage>
        <taxon>Bacteria</taxon>
        <taxon>Pseudomonadati</taxon>
        <taxon>Pseudomonadota</taxon>
        <taxon>Gammaproteobacteria</taxon>
        <taxon>Alteromonadales</taxon>
        <taxon>Shewanellaceae</taxon>
        <taxon>Shewanella</taxon>
    </lineage>
</organism>
<evidence type="ECO:0000256" key="5">
    <source>
        <dbReference type="ARBA" id="ARBA00023136"/>
    </source>
</evidence>
<proteinExistence type="predicted"/>
<feature type="transmembrane region" description="Helical" evidence="6">
    <location>
        <begin position="185"/>
        <end position="209"/>
    </location>
</feature>
<keyword evidence="3 6" id="KW-0812">Transmembrane</keyword>
<evidence type="ECO:0000256" key="6">
    <source>
        <dbReference type="SAM" id="Phobius"/>
    </source>
</evidence>
<feature type="transmembrane region" description="Helical" evidence="6">
    <location>
        <begin position="294"/>
        <end position="313"/>
    </location>
</feature>
<dbReference type="EMBL" id="BPEY01000004">
    <property type="protein sequence ID" value="GIU40987.1"/>
    <property type="molecule type" value="Genomic_DNA"/>
</dbReference>
<protein>
    <submittedName>
        <fullName evidence="8">ABC transporter</fullName>
    </submittedName>
</protein>
<dbReference type="Pfam" id="PF12698">
    <property type="entry name" value="ABC2_membrane_3"/>
    <property type="match status" value="1"/>
</dbReference>
<dbReference type="PANTHER" id="PTHR30294">
    <property type="entry name" value="MEMBRANE COMPONENT OF ABC TRANSPORTER YHHJ-RELATED"/>
    <property type="match status" value="1"/>
</dbReference>
<keyword evidence="4 6" id="KW-1133">Transmembrane helix</keyword>
<evidence type="ECO:0000313" key="9">
    <source>
        <dbReference type="Proteomes" id="UP000887104"/>
    </source>
</evidence>
<evidence type="ECO:0000256" key="4">
    <source>
        <dbReference type="ARBA" id="ARBA00022989"/>
    </source>
</evidence>
<keyword evidence="9" id="KW-1185">Reference proteome</keyword>
<feature type="transmembrane region" description="Helical" evidence="6">
    <location>
        <begin position="230"/>
        <end position="252"/>
    </location>
</feature>
<feature type="transmembrane region" description="Helical" evidence="6">
    <location>
        <begin position="351"/>
        <end position="369"/>
    </location>
</feature>
<dbReference type="PANTHER" id="PTHR30294:SF46">
    <property type="entry name" value="ABC TRANSPORTER PERMEASE"/>
    <property type="match status" value="1"/>
</dbReference>
<name>A0ABQ4P0G6_9GAMM</name>
<dbReference type="InterPro" id="IPR013525">
    <property type="entry name" value="ABC2_TM"/>
</dbReference>
<feature type="transmembrane region" description="Helical" evidence="6">
    <location>
        <begin position="258"/>
        <end position="282"/>
    </location>
</feature>
<dbReference type="RefSeq" id="WP_220778789.1">
    <property type="nucleotide sequence ID" value="NZ_BPEY01000004.1"/>
</dbReference>
<feature type="transmembrane region" description="Helical" evidence="6">
    <location>
        <begin position="20"/>
        <end position="37"/>
    </location>
</feature>
<evidence type="ECO:0000259" key="7">
    <source>
        <dbReference type="Pfam" id="PF12698"/>
    </source>
</evidence>
<comment type="subcellular location">
    <subcellularLocation>
        <location evidence="1">Cell membrane</location>
        <topology evidence="1">Multi-pass membrane protein</topology>
    </subcellularLocation>
</comment>
<gene>
    <name evidence="8" type="ORF">TUM4438_03560</name>
</gene>
<accession>A0ABQ4P0G6</accession>
<evidence type="ECO:0000256" key="1">
    <source>
        <dbReference type="ARBA" id="ARBA00004651"/>
    </source>
</evidence>
<sequence>MSFLQLIWAELKAVLADKTIVITVFGGVLFYSILYPLPYLHQVPTEQQLVVIDHDHSSLSRQLIRHADASPKIKVIAELGSIDEAKRWIETGRAHGLLVIPADFRRDLLLGSGVTLSYGGDASYFLIYSAVAEGLISAGIDAGKNIQRLGMLAKGENATAVKQSLNVVKLNSIPAFNPSLGYTPYIVPGLFLLILHQTLLIGTSILGASQWQHKGYWREVSPFKLVCGRMAAFMVIYSLLSSYYVGYCYYWYDVSLQASIGQVALLMLPFLLATTAAGIAFSSLFTRRDLPTQVLLLVSMPILFVSGFVWPTALIPEAVVAFSQVVPAVPGIMAMLELNQMGASWQSIMPQWLQLWAMVIVFFSLAYWGTSNRLKAVS</sequence>
<keyword evidence="2" id="KW-1003">Cell membrane</keyword>
<dbReference type="Proteomes" id="UP000887104">
    <property type="component" value="Unassembled WGS sequence"/>
</dbReference>
<feature type="domain" description="ABC-2 type transporter transmembrane" evidence="7">
    <location>
        <begin position="19"/>
        <end position="368"/>
    </location>
</feature>
<dbReference type="Gene3D" id="3.40.1710.10">
    <property type="entry name" value="abc type-2 transporter like domain"/>
    <property type="match status" value="1"/>
</dbReference>
<evidence type="ECO:0000313" key="8">
    <source>
        <dbReference type="EMBL" id="GIU40987.1"/>
    </source>
</evidence>
<evidence type="ECO:0000256" key="2">
    <source>
        <dbReference type="ARBA" id="ARBA00022475"/>
    </source>
</evidence>